<organism evidence="1 2">
    <name type="scientific">Trichonephila clavipes</name>
    <name type="common">Golden silk orbweaver</name>
    <name type="synonym">Nephila clavipes</name>
    <dbReference type="NCBI Taxonomy" id="2585209"/>
    <lineage>
        <taxon>Eukaryota</taxon>
        <taxon>Metazoa</taxon>
        <taxon>Ecdysozoa</taxon>
        <taxon>Arthropoda</taxon>
        <taxon>Chelicerata</taxon>
        <taxon>Arachnida</taxon>
        <taxon>Araneae</taxon>
        <taxon>Araneomorphae</taxon>
        <taxon>Entelegynae</taxon>
        <taxon>Araneoidea</taxon>
        <taxon>Nephilidae</taxon>
        <taxon>Trichonephila</taxon>
    </lineage>
</organism>
<keyword evidence="2" id="KW-1185">Reference proteome</keyword>
<proteinExistence type="predicted"/>
<comment type="caution">
    <text evidence="1">The sequence shown here is derived from an EMBL/GenBank/DDBJ whole genome shotgun (WGS) entry which is preliminary data.</text>
</comment>
<gene>
    <name evidence="1" type="ORF">TNCV_2289461</name>
</gene>
<dbReference type="EMBL" id="BMAU01021190">
    <property type="protein sequence ID" value="GFX96056.1"/>
    <property type="molecule type" value="Genomic_DNA"/>
</dbReference>
<evidence type="ECO:0000313" key="2">
    <source>
        <dbReference type="Proteomes" id="UP000887159"/>
    </source>
</evidence>
<dbReference type="AlphaFoldDB" id="A0A8X6RIS2"/>
<reference evidence="1" key="1">
    <citation type="submission" date="2020-08" db="EMBL/GenBank/DDBJ databases">
        <title>Multicomponent nature underlies the extraordinary mechanical properties of spider dragline silk.</title>
        <authorList>
            <person name="Kono N."/>
            <person name="Nakamura H."/>
            <person name="Mori M."/>
            <person name="Yoshida Y."/>
            <person name="Ohtoshi R."/>
            <person name="Malay A.D."/>
            <person name="Moran D.A.P."/>
            <person name="Tomita M."/>
            <person name="Numata K."/>
            <person name="Arakawa K."/>
        </authorList>
    </citation>
    <scope>NUCLEOTIDE SEQUENCE</scope>
</reference>
<evidence type="ECO:0000313" key="1">
    <source>
        <dbReference type="EMBL" id="GFX96056.1"/>
    </source>
</evidence>
<dbReference type="Proteomes" id="UP000887159">
    <property type="component" value="Unassembled WGS sequence"/>
</dbReference>
<sequence>MQALSTRRAIGMRSWKPITRIVDEFDEGMDISRIVQPLRSPDLNPMEHICDGLGKVVSQCSSLPASPPNKLIVPLLEPPAREIEISIHHIPKLDQRHSTVMVKNYSLDQPPAREIEMGIHHIPKLDQRHSTVMVKNYSLDQPPAREIEMGIHHIPKLDQRHSTVMVKNYSLDQV</sequence>
<name>A0A8X6RIS2_TRICX</name>
<protein>
    <submittedName>
        <fullName evidence="1">Uncharacterized protein</fullName>
    </submittedName>
</protein>
<accession>A0A8X6RIS2</accession>